<dbReference type="PANTHER" id="PTHR43280:SF32">
    <property type="entry name" value="TRANSCRIPTIONAL REGULATORY PROTEIN"/>
    <property type="match status" value="1"/>
</dbReference>
<keyword evidence="1" id="KW-0805">Transcription regulation</keyword>
<evidence type="ECO:0000256" key="1">
    <source>
        <dbReference type="ARBA" id="ARBA00023015"/>
    </source>
</evidence>
<protein>
    <submittedName>
        <fullName evidence="5">Helix-turn-helix domain-containing protein</fullName>
    </submittedName>
</protein>
<evidence type="ECO:0000256" key="2">
    <source>
        <dbReference type="ARBA" id="ARBA00023125"/>
    </source>
</evidence>
<dbReference type="SUPFAM" id="SSF51215">
    <property type="entry name" value="Regulatory protein AraC"/>
    <property type="match status" value="1"/>
</dbReference>
<gene>
    <name evidence="5" type="ORF">J0A69_01225</name>
</gene>
<dbReference type="Gene3D" id="2.60.120.10">
    <property type="entry name" value="Jelly Rolls"/>
    <property type="match status" value="1"/>
</dbReference>
<accession>A0ABS3CAI8</accession>
<dbReference type="InterPro" id="IPR009057">
    <property type="entry name" value="Homeodomain-like_sf"/>
</dbReference>
<comment type="caution">
    <text evidence="5">The sequence shown here is derived from an EMBL/GenBank/DDBJ whole genome shotgun (WGS) entry which is preliminary data.</text>
</comment>
<dbReference type="InterPro" id="IPR018060">
    <property type="entry name" value="HTH_AraC"/>
</dbReference>
<dbReference type="PANTHER" id="PTHR43280">
    <property type="entry name" value="ARAC-FAMILY TRANSCRIPTIONAL REGULATOR"/>
    <property type="match status" value="1"/>
</dbReference>
<dbReference type="InterPro" id="IPR003313">
    <property type="entry name" value="AraC-bd"/>
</dbReference>
<dbReference type="Proteomes" id="UP000664480">
    <property type="component" value="Unassembled WGS sequence"/>
</dbReference>
<dbReference type="Pfam" id="PF02311">
    <property type="entry name" value="AraC_binding"/>
    <property type="match status" value="1"/>
</dbReference>
<dbReference type="SMART" id="SM00342">
    <property type="entry name" value="HTH_ARAC"/>
    <property type="match status" value="1"/>
</dbReference>
<keyword evidence="6" id="KW-1185">Reference proteome</keyword>
<dbReference type="InterPro" id="IPR014710">
    <property type="entry name" value="RmlC-like_jellyroll"/>
</dbReference>
<dbReference type="SUPFAM" id="SSF46689">
    <property type="entry name" value="Homeodomain-like"/>
    <property type="match status" value="1"/>
</dbReference>
<dbReference type="RefSeq" id="WP_206584685.1">
    <property type="nucleotide sequence ID" value="NZ_JAFKCU010000001.1"/>
</dbReference>
<evidence type="ECO:0000313" key="5">
    <source>
        <dbReference type="EMBL" id="MBN7814022.1"/>
    </source>
</evidence>
<evidence type="ECO:0000313" key="6">
    <source>
        <dbReference type="Proteomes" id="UP000664480"/>
    </source>
</evidence>
<sequence length="294" mass="34284">MPEKTLPIYQIPDFETEKISSSEFYYSKLDFHLQKHLFIQKPHKHDFYILLLISSGTGTHTIDFKSYPVMPGSVFFLSPGQVHSWQLSADTNGHILFFKGSFYSALFTQRKLMSFSFFHSNHAIPVMEIEAEKVRELTFYFERIDKEITDPGWSSITQLASYTDLLLTNCYRYYLEKNLNSSASTMQLDLFQKIEVLIESNFLENREVSFYADQMNMSIKQLNSVTKKAVGKPISQLILERVILESKRLLINSSLTISEIATHFNLDDPSYFSRLFKRKTSYTPEEFRKSVQSE</sequence>
<keyword evidence="2" id="KW-0238">DNA-binding</keyword>
<name>A0ABS3CAI8_9BACT</name>
<reference evidence="5 6" key="1">
    <citation type="submission" date="2021-03" db="EMBL/GenBank/DDBJ databases">
        <title>novel species isolated from a fishpond in China.</title>
        <authorList>
            <person name="Lu H."/>
            <person name="Cai Z."/>
        </authorList>
    </citation>
    <scope>NUCLEOTIDE SEQUENCE [LARGE SCALE GENOMIC DNA]</scope>
    <source>
        <strain evidence="5 6">YJ13C</strain>
    </source>
</reference>
<keyword evidence="3" id="KW-0804">Transcription</keyword>
<dbReference type="Pfam" id="PF12833">
    <property type="entry name" value="HTH_18"/>
    <property type="match status" value="1"/>
</dbReference>
<evidence type="ECO:0000259" key="4">
    <source>
        <dbReference type="PROSITE" id="PS01124"/>
    </source>
</evidence>
<feature type="domain" description="HTH araC/xylS-type" evidence="4">
    <location>
        <begin position="192"/>
        <end position="290"/>
    </location>
</feature>
<proteinExistence type="predicted"/>
<dbReference type="EMBL" id="JAFKCU010000001">
    <property type="protein sequence ID" value="MBN7814022.1"/>
    <property type="molecule type" value="Genomic_DNA"/>
</dbReference>
<organism evidence="5 6">
    <name type="scientific">Algoriphagus pacificus</name>
    <dbReference type="NCBI Taxonomy" id="2811234"/>
    <lineage>
        <taxon>Bacteria</taxon>
        <taxon>Pseudomonadati</taxon>
        <taxon>Bacteroidota</taxon>
        <taxon>Cytophagia</taxon>
        <taxon>Cytophagales</taxon>
        <taxon>Cyclobacteriaceae</taxon>
        <taxon>Algoriphagus</taxon>
    </lineage>
</organism>
<dbReference type="PROSITE" id="PS01124">
    <property type="entry name" value="HTH_ARAC_FAMILY_2"/>
    <property type="match status" value="1"/>
</dbReference>
<dbReference type="Gene3D" id="1.10.10.60">
    <property type="entry name" value="Homeodomain-like"/>
    <property type="match status" value="1"/>
</dbReference>
<dbReference type="InterPro" id="IPR037923">
    <property type="entry name" value="HTH-like"/>
</dbReference>
<evidence type="ECO:0000256" key="3">
    <source>
        <dbReference type="ARBA" id="ARBA00023163"/>
    </source>
</evidence>